<proteinExistence type="predicted"/>
<sequence length="386" mass="39906">MRTRIVSVLAATTVAALLPALPANAALGPKWSPGPDMPPLNGAAGSEWRDVTATSPTDVWAVGVWRNAGANALTAHFDGENWKPVATPVPPASRRYELTGVDAVSPTDVWAVGTSAGSTQSALLMRFTGVWGAPAVVQGLPAGESALTDVDMLSSAQGWAVGRTVASGGTAKALIVRWNAGQWSAAALPQDDSTSTELNAVYTRSTTDAWAVGTRTGADGAQDSLVLHWDGTSWRRVTVPDTGGPGESQNLQAVAALTAGDVWAVGETCVEEDCRPLALHLTGQEWTAVPTAGGGSELTAVLPLAADDVWIVGYGGDHPSIEFDYAEHWDGRKFTTDVIEEPPAGIVGEPASALEGATIVPGTGTIWAVGWAEDPIEGVTHAIHRG</sequence>
<protein>
    <submittedName>
        <fullName evidence="2">Uncharacterized protein</fullName>
    </submittedName>
</protein>
<dbReference type="EMBL" id="PVZG01000041">
    <property type="protein sequence ID" value="PRY18931.1"/>
    <property type="molecule type" value="Genomic_DNA"/>
</dbReference>
<feature type="signal peptide" evidence="1">
    <location>
        <begin position="1"/>
        <end position="25"/>
    </location>
</feature>
<evidence type="ECO:0000313" key="3">
    <source>
        <dbReference type="Proteomes" id="UP000239209"/>
    </source>
</evidence>
<dbReference type="OrthoDB" id="3454650at2"/>
<dbReference type="Proteomes" id="UP000239209">
    <property type="component" value="Unassembled WGS sequence"/>
</dbReference>
<organism evidence="2 3">
    <name type="scientific">Pseudosporangium ferrugineum</name>
    <dbReference type="NCBI Taxonomy" id="439699"/>
    <lineage>
        <taxon>Bacteria</taxon>
        <taxon>Bacillati</taxon>
        <taxon>Actinomycetota</taxon>
        <taxon>Actinomycetes</taxon>
        <taxon>Micromonosporales</taxon>
        <taxon>Micromonosporaceae</taxon>
        <taxon>Pseudosporangium</taxon>
    </lineage>
</organism>
<evidence type="ECO:0000256" key="1">
    <source>
        <dbReference type="SAM" id="SignalP"/>
    </source>
</evidence>
<name>A0A2T0RCQ7_9ACTN</name>
<dbReference type="AlphaFoldDB" id="A0A2T0RCQ7"/>
<gene>
    <name evidence="2" type="ORF">CLV70_14110</name>
</gene>
<keyword evidence="3" id="KW-1185">Reference proteome</keyword>
<accession>A0A2T0RCQ7</accession>
<reference evidence="2 3" key="1">
    <citation type="submission" date="2018-03" db="EMBL/GenBank/DDBJ databases">
        <title>Genomic Encyclopedia of Archaeal and Bacterial Type Strains, Phase II (KMG-II): from individual species to whole genera.</title>
        <authorList>
            <person name="Goeker M."/>
        </authorList>
    </citation>
    <scope>NUCLEOTIDE SEQUENCE [LARGE SCALE GENOMIC DNA]</scope>
    <source>
        <strain evidence="2 3">DSM 45348</strain>
    </source>
</reference>
<evidence type="ECO:0000313" key="2">
    <source>
        <dbReference type="EMBL" id="PRY18931.1"/>
    </source>
</evidence>
<feature type="chain" id="PRO_5015702686" evidence="1">
    <location>
        <begin position="26"/>
        <end position="386"/>
    </location>
</feature>
<keyword evidence="1" id="KW-0732">Signal</keyword>
<dbReference type="RefSeq" id="WP_146164322.1">
    <property type="nucleotide sequence ID" value="NZ_PVZG01000041.1"/>
</dbReference>
<comment type="caution">
    <text evidence="2">The sequence shown here is derived from an EMBL/GenBank/DDBJ whole genome shotgun (WGS) entry which is preliminary data.</text>
</comment>